<dbReference type="Pfam" id="PF00664">
    <property type="entry name" value="ABC_membrane"/>
    <property type="match status" value="1"/>
</dbReference>
<keyword evidence="5 15" id="KW-0812">Transmembrane</keyword>
<keyword evidence="12 15" id="KW-1133">Transmembrane helix</keyword>
<evidence type="ECO:0000256" key="4">
    <source>
        <dbReference type="ARBA" id="ARBA00022670"/>
    </source>
</evidence>
<proteinExistence type="predicted"/>
<dbReference type="GO" id="GO:0016887">
    <property type="term" value="F:ATP hydrolysis activity"/>
    <property type="evidence" value="ECO:0007669"/>
    <property type="project" value="InterPro"/>
</dbReference>
<dbReference type="GO" id="GO:0006508">
    <property type="term" value="P:proteolysis"/>
    <property type="evidence" value="ECO:0007669"/>
    <property type="project" value="UniProtKB-KW"/>
</dbReference>
<feature type="transmembrane region" description="Helical" evidence="15">
    <location>
        <begin position="305"/>
        <end position="326"/>
    </location>
</feature>
<dbReference type="Gene3D" id="3.40.50.300">
    <property type="entry name" value="P-loop containing nucleotide triphosphate hydrolases"/>
    <property type="match status" value="1"/>
</dbReference>
<evidence type="ECO:0000256" key="3">
    <source>
        <dbReference type="ARBA" id="ARBA00022475"/>
    </source>
</evidence>
<dbReference type="GO" id="GO:0008234">
    <property type="term" value="F:cysteine-type peptidase activity"/>
    <property type="evidence" value="ECO:0007669"/>
    <property type="project" value="UniProtKB-KW"/>
</dbReference>
<dbReference type="CDD" id="cd18570">
    <property type="entry name" value="ABC_6TM_PCAT1_LagD_like"/>
    <property type="match status" value="1"/>
</dbReference>
<keyword evidence="9 19" id="KW-0067">ATP-binding</keyword>
<dbReference type="PROSITE" id="PS50893">
    <property type="entry name" value="ABC_TRANSPORTER_2"/>
    <property type="match status" value="1"/>
</dbReference>
<dbReference type="PROSITE" id="PS00211">
    <property type="entry name" value="ABC_TRANSPORTER_1"/>
    <property type="match status" value="1"/>
</dbReference>
<dbReference type="GO" id="GO:0005524">
    <property type="term" value="F:ATP binding"/>
    <property type="evidence" value="ECO:0007669"/>
    <property type="project" value="UniProtKB-KW"/>
</dbReference>
<dbReference type="Pfam" id="PF00005">
    <property type="entry name" value="ABC_tran"/>
    <property type="match status" value="1"/>
</dbReference>
<comment type="caution">
    <text evidence="19">The sequence shown here is derived from an EMBL/GenBank/DDBJ whole genome shotgun (WGS) entry which is preliminary data.</text>
</comment>
<evidence type="ECO:0000256" key="9">
    <source>
        <dbReference type="ARBA" id="ARBA00022840"/>
    </source>
</evidence>
<feature type="domain" description="Peptidase C39" evidence="18">
    <location>
        <begin position="11"/>
        <end position="138"/>
    </location>
</feature>
<evidence type="ECO:0000256" key="7">
    <source>
        <dbReference type="ARBA" id="ARBA00022801"/>
    </source>
</evidence>
<keyword evidence="10" id="KW-0653">Protein transport</keyword>
<dbReference type="FunFam" id="3.40.50.300:FF:000299">
    <property type="entry name" value="ABC transporter ATP-binding protein/permease"/>
    <property type="match status" value="1"/>
</dbReference>
<evidence type="ECO:0000256" key="1">
    <source>
        <dbReference type="ARBA" id="ARBA00004651"/>
    </source>
</evidence>
<organism evidence="19 20">
    <name type="scientific">Streptococcus cristatus</name>
    <dbReference type="NCBI Taxonomy" id="45634"/>
    <lineage>
        <taxon>Bacteria</taxon>
        <taxon>Bacillati</taxon>
        <taxon>Bacillota</taxon>
        <taxon>Bacilli</taxon>
        <taxon>Lactobacillales</taxon>
        <taxon>Streptococcaceae</taxon>
        <taxon>Streptococcus</taxon>
    </lineage>
</organism>
<dbReference type="CDD" id="cd02418">
    <property type="entry name" value="Peptidase_C39B"/>
    <property type="match status" value="1"/>
</dbReference>
<dbReference type="GO" id="GO:0034040">
    <property type="term" value="F:ATPase-coupled lipid transmembrane transporter activity"/>
    <property type="evidence" value="ECO:0007669"/>
    <property type="project" value="TreeGrafter"/>
</dbReference>
<name>A0A3R9KWU3_STRCR</name>
<keyword evidence="4" id="KW-0645">Protease</keyword>
<dbReference type="Proteomes" id="UP000272635">
    <property type="component" value="Unassembled WGS sequence"/>
</dbReference>
<evidence type="ECO:0000256" key="11">
    <source>
        <dbReference type="ARBA" id="ARBA00022967"/>
    </source>
</evidence>
<dbReference type="InterPro" id="IPR017871">
    <property type="entry name" value="ABC_transporter-like_CS"/>
</dbReference>
<dbReference type="Gene3D" id="3.90.70.10">
    <property type="entry name" value="Cysteine proteinases"/>
    <property type="match status" value="1"/>
</dbReference>
<keyword evidence="14" id="KW-0080">Bacteriocin transport</keyword>
<dbReference type="PROSITE" id="PS50929">
    <property type="entry name" value="ABC_TM1F"/>
    <property type="match status" value="1"/>
</dbReference>
<feature type="domain" description="ABC transmembrane type-1" evidence="17">
    <location>
        <begin position="171"/>
        <end position="450"/>
    </location>
</feature>
<dbReference type="EC" id="3.4.22.-" evidence="19"/>
<dbReference type="InterPro" id="IPR005074">
    <property type="entry name" value="Peptidase_C39"/>
</dbReference>
<dbReference type="InterPro" id="IPR011527">
    <property type="entry name" value="ABC1_TM_dom"/>
</dbReference>
<dbReference type="NCBIfam" id="TIGR01193">
    <property type="entry name" value="bacteriocin_ABC"/>
    <property type="match status" value="1"/>
</dbReference>
<dbReference type="InterPro" id="IPR039421">
    <property type="entry name" value="Type_1_exporter"/>
</dbReference>
<evidence type="ECO:0000256" key="5">
    <source>
        <dbReference type="ARBA" id="ARBA00022692"/>
    </source>
</evidence>
<dbReference type="EMBL" id="RJPT01000001">
    <property type="protein sequence ID" value="RSJ83886.1"/>
    <property type="molecule type" value="Genomic_DNA"/>
</dbReference>
<dbReference type="GO" id="GO:0043214">
    <property type="term" value="F:ABC-type bacteriocin transporter activity"/>
    <property type="evidence" value="ECO:0007669"/>
    <property type="project" value="InterPro"/>
</dbReference>
<dbReference type="PROSITE" id="PS50990">
    <property type="entry name" value="PEPTIDASE_C39"/>
    <property type="match status" value="1"/>
</dbReference>
<keyword evidence="8" id="KW-0788">Thiol protease</keyword>
<feature type="domain" description="ABC transporter" evidence="16">
    <location>
        <begin position="484"/>
        <end position="717"/>
    </location>
</feature>
<evidence type="ECO:0000313" key="19">
    <source>
        <dbReference type="EMBL" id="RSJ83886.1"/>
    </source>
</evidence>
<keyword evidence="6" id="KW-0547">Nucleotide-binding</keyword>
<comment type="subcellular location">
    <subcellularLocation>
        <location evidence="1">Cell membrane</location>
        <topology evidence="1">Multi-pass membrane protein</topology>
    </subcellularLocation>
</comment>
<dbReference type="GO" id="GO:0015031">
    <property type="term" value="P:protein transport"/>
    <property type="evidence" value="ECO:0007669"/>
    <property type="project" value="UniProtKB-KW"/>
</dbReference>
<keyword evidence="11" id="KW-1278">Translocase</keyword>
<evidence type="ECO:0000256" key="2">
    <source>
        <dbReference type="ARBA" id="ARBA00022448"/>
    </source>
</evidence>
<dbReference type="RefSeq" id="WP_125446055.1">
    <property type="nucleotide sequence ID" value="NZ_JAHZQO010000004.1"/>
</dbReference>
<dbReference type="InterPro" id="IPR003593">
    <property type="entry name" value="AAA+_ATPase"/>
</dbReference>
<dbReference type="PANTHER" id="PTHR24221">
    <property type="entry name" value="ATP-BINDING CASSETTE SUB-FAMILY B"/>
    <property type="match status" value="1"/>
</dbReference>
<gene>
    <name evidence="19" type="primary">lagD</name>
    <name evidence="19" type="ORF">D8791_01715</name>
</gene>
<dbReference type="PANTHER" id="PTHR24221:SF654">
    <property type="entry name" value="ATP-BINDING CASSETTE SUB-FAMILY B MEMBER 6"/>
    <property type="match status" value="1"/>
</dbReference>
<keyword evidence="2" id="KW-0813">Transport</keyword>
<dbReference type="SUPFAM" id="SSF52540">
    <property type="entry name" value="P-loop containing nucleoside triphosphate hydrolases"/>
    <property type="match status" value="1"/>
</dbReference>
<evidence type="ECO:0000256" key="6">
    <source>
        <dbReference type="ARBA" id="ARBA00022741"/>
    </source>
</evidence>
<evidence type="ECO:0000259" key="16">
    <source>
        <dbReference type="PROSITE" id="PS50893"/>
    </source>
</evidence>
<dbReference type="Gene3D" id="1.20.1560.10">
    <property type="entry name" value="ABC transporter type 1, transmembrane domain"/>
    <property type="match status" value="1"/>
</dbReference>
<dbReference type="FunFam" id="1.20.1560.10:FF:000138">
    <property type="entry name" value="Competence factor transporting ATP-binding protein/permease ComA"/>
    <property type="match status" value="1"/>
</dbReference>
<keyword evidence="3" id="KW-1003">Cell membrane</keyword>
<feature type="transmembrane region" description="Helical" evidence="15">
    <location>
        <begin position="167"/>
        <end position="188"/>
    </location>
</feature>
<keyword evidence="7 19" id="KW-0378">Hydrolase</keyword>
<evidence type="ECO:0000256" key="8">
    <source>
        <dbReference type="ARBA" id="ARBA00022807"/>
    </source>
</evidence>
<evidence type="ECO:0000259" key="18">
    <source>
        <dbReference type="PROSITE" id="PS50990"/>
    </source>
</evidence>
<accession>A0A3R9KWU3</accession>
<dbReference type="AlphaFoldDB" id="A0A3R9KWU3"/>
<dbReference type="SMART" id="SM00382">
    <property type="entry name" value="AAA"/>
    <property type="match status" value="1"/>
</dbReference>
<sequence>MRFTKRHYRAQVDARDCGVAALAMIYGYYGSYYSLASLREMAKTTLRGTTAFGLVKVSEELGFETRAFKADMSLFDMKGIVYPFIAHVIKDKKLLHYYVVTGHDKHSVYIADPDPAVKMTKLSKEQFAQEWTGVSIFIAPAPEYRPHKEKKNGLWSFVPILMKQKGLIANIVIATMLVTIINIVGSYYMQGIIDTYVPNQMRNTLGIISLGLIVVYILQQILTYAQSYLLLILGQRLSIDVILSYIKHVFHLPMSFFATRRTGEIVSRFNDANSIIDALASTILSIFLDVSIVVVMAIVLFSQNFYLFFISLLSLPIYIVVIFAFMKPFEKMNRDTMESNAILSSSIIEDINGIETIKSLTSEDFRYQKIDREFVDYLKKSFAYSRMENIQIGLKKTAQLLLNVAILWMGALLVMDNKMTLGQLITYNTLLVYFTNPLENIINLQTKLQTAQVANNRLNEVYLVDSEFMDKKAIRDLSMTKGDIELRNVSYKYGYGRNVLSDINLTIERGSKVAFVGISGSGKTTLAKMIVNFYDPNEGEILVNNINLNQIDKHVLRRHINYLPQQPYVFNGTILENVLLGAKPGTTQKEIIRALEIAEIREDIERMPLNYQTELTSDGSGISGGQRQRLALARALLTDAPVLILDEATSNLDILTEKKIIDNLLELDKTIIFIAHRLTIAERSEKVVVLDKGEIVEQGTHEELVAQDGFYAHLVNS</sequence>
<evidence type="ECO:0000256" key="15">
    <source>
        <dbReference type="SAM" id="Phobius"/>
    </source>
</evidence>
<protein>
    <submittedName>
        <fullName evidence="19">Lactococcin-G-processing and transport ATP-binding protein LagD</fullName>
        <ecNumber evidence="19">3.4.22.-</ecNumber>
    </submittedName>
</protein>
<dbReference type="SUPFAM" id="SSF90123">
    <property type="entry name" value="ABC transporter transmembrane region"/>
    <property type="match status" value="1"/>
</dbReference>
<dbReference type="Pfam" id="PF03412">
    <property type="entry name" value="Peptidase_C39"/>
    <property type="match status" value="1"/>
</dbReference>
<evidence type="ECO:0000259" key="17">
    <source>
        <dbReference type="PROSITE" id="PS50929"/>
    </source>
</evidence>
<feature type="transmembrane region" description="Helical" evidence="15">
    <location>
        <begin position="278"/>
        <end position="299"/>
    </location>
</feature>
<dbReference type="InterPro" id="IPR027417">
    <property type="entry name" value="P-loop_NTPase"/>
</dbReference>
<dbReference type="InterPro" id="IPR005897">
    <property type="entry name" value="Pept_C39_ABC_bacteriocin"/>
</dbReference>
<evidence type="ECO:0000256" key="10">
    <source>
        <dbReference type="ARBA" id="ARBA00022927"/>
    </source>
</evidence>
<evidence type="ECO:0000313" key="20">
    <source>
        <dbReference type="Proteomes" id="UP000272635"/>
    </source>
</evidence>
<keyword evidence="13 15" id="KW-0472">Membrane</keyword>
<evidence type="ECO:0000256" key="14">
    <source>
        <dbReference type="ARBA" id="ARBA00043264"/>
    </source>
</evidence>
<evidence type="ECO:0000256" key="12">
    <source>
        <dbReference type="ARBA" id="ARBA00022989"/>
    </source>
</evidence>
<feature type="transmembrane region" description="Helical" evidence="15">
    <location>
        <begin position="397"/>
        <end position="415"/>
    </location>
</feature>
<evidence type="ECO:0000256" key="13">
    <source>
        <dbReference type="ARBA" id="ARBA00023136"/>
    </source>
</evidence>
<dbReference type="InterPro" id="IPR036640">
    <property type="entry name" value="ABC1_TM_sf"/>
</dbReference>
<dbReference type="GO" id="GO:0005886">
    <property type="term" value="C:plasma membrane"/>
    <property type="evidence" value="ECO:0007669"/>
    <property type="project" value="UniProtKB-SubCell"/>
</dbReference>
<reference evidence="19 20" key="1">
    <citation type="submission" date="2018-11" db="EMBL/GenBank/DDBJ databases">
        <title>Species Designations Belie Phenotypic and Genotypic Heterogeneity in Oral Streptococci.</title>
        <authorList>
            <person name="Velsko I."/>
        </authorList>
    </citation>
    <scope>NUCLEOTIDE SEQUENCE [LARGE SCALE GENOMIC DNA]</scope>
    <source>
        <strain evidence="19 20">BCC41</strain>
    </source>
</reference>
<dbReference type="InterPro" id="IPR003439">
    <property type="entry name" value="ABC_transporter-like_ATP-bd"/>
</dbReference>
<feature type="transmembrane region" description="Helical" evidence="15">
    <location>
        <begin position="208"/>
        <end position="233"/>
    </location>
</feature>